<comment type="caution">
    <text evidence="1">The sequence shown here is derived from an EMBL/GenBank/DDBJ whole genome shotgun (WGS) entry which is preliminary data.</text>
</comment>
<gene>
    <name evidence="1" type="ORF">LMG31841_05175</name>
</gene>
<proteinExistence type="predicted"/>
<organism evidence="1 2">
    <name type="scientific">Paraburkholderia saeva</name>
    <dbReference type="NCBI Taxonomy" id="2777537"/>
    <lineage>
        <taxon>Bacteria</taxon>
        <taxon>Pseudomonadati</taxon>
        <taxon>Pseudomonadota</taxon>
        <taxon>Betaproteobacteria</taxon>
        <taxon>Burkholderiales</taxon>
        <taxon>Burkholderiaceae</taxon>
        <taxon>Paraburkholderia</taxon>
    </lineage>
</organism>
<keyword evidence="2" id="KW-1185">Reference proteome</keyword>
<dbReference type="Proteomes" id="UP000789704">
    <property type="component" value="Unassembled WGS sequence"/>
</dbReference>
<dbReference type="EMBL" id="CAJQZC010000013">
    <property type="protein sequence ID" value="CAG4922296.1"/>
    <property type="molecule type" value="Genomic_DNA"/>
</dbReference>
<protein>
    <submittedName>
        <fullName evidence="1">Uncharacterized protein</fullName>
    </submittedName>
</protein>
<accession>A0A9N8X5F1</accession>
<evidence type="ECO:0000313" key="1">
    <source>
        <dbReference type="EMBL" id="CAG4922296.1"/>
    </source>
</evidence>
<sequence length="32" mass="3294">MFGAGGMILATGHETPLSCTAARYTSRVAHGE</sequence>
<dbReference type="AlphaFoldDB" id="A0A9N8X5F1"/>
<reference evidence="1" key="1">
    <citation type="submission" date="2021-04" db="EMBL/GenBank/DDBJ databases">
        <authorList>
            <person name="Vanwijnsberghe S."/>
        </authorList>
    </citation>
    <scope>NUCLEOTIDE SEQUENCE</scope>
    <source>
        <strain evidence="1">LMG 31841</strain>
    </source>
</reference>
<name>A0A9N8X5F1_9BURK</name>
<evidence type="ECO:0000313" key="2">
    <source>
        <dbReference type="Proteomes" id="UP000789704"/>
    </source>
</evidence>